<dbReference type="AlphaFoldDB" id="A0A6A4HQQ5"/>
<dbReference type="Proteomes" id="UP000799118">
    <property type="component" value="Unassembled WGS sequence"/>
</dbReference>
<proteinExistence type="predicted"/>
<evidence type="ECO:0000313" key="3">
    <source>
        <dbReference type="Proteomes" id="UP000799118"/>
    </source>
</evidence>
<accession>A0A6A4HQQ5</accession>
<keyword evidence="1" id="KW-1133">Transmembrane helix</keyword>
<keyword evidence="1" id="KW-0812">Transmembrane</keyword>
<keyword evidence="1" id="KW-0472">Membrane</keyword>
<gene>
    <name evidence="2" type="ORF">BT96DRAFT_635579</name>
</gene>
<dbReference type="EMBL" id="ML769453">
    <property type="protein sequence ID" value="KAE9400769.1"/>
    <property type="molecule type" value="Genomic_DNA"/>
</dbReference>
<keyword evidence="3" id="KW-1185">Reference proteome</keyword>
<sequence length="155" mass="17505">MLSLHFAFGSPVYIAMCCPIGQFFFLRNYTFDARDTLVLFIGSLVQFICAGIFILNKVLTERRPGVMFAAALFSVHIMVALGMLVMNPEQQLSALLAECLGGQSELCSRDYVLLRWVWMIGFTPIPIRFINLWYRGEILGKLLPGWKSGPRGYTV</sequence>
<evidence type="ECO:0000313" key="2">
    <source>
        <dbReference type="EMBL" id="KAE9400769.1"/>
    </source>
</evidence>
<reference evidence="2" key="1">
    <citation type="journal article" date="2019" name="Environ. Microbiol.">
        <title>Fungal ecological strategies reflected in gene transcription - a case study of two litter decomposers.</title>
        <authorList>
            <person name="Barbi F."/>
            <person name="Kohler A."/>
            <person name="Barry K."/>
            <person name="Baskaran P."/>
            <person name="Daum C."/>
            <person name="Fauchery L."/>
            <person name="Ihrmark K."/>
            <person name="Kuo A."/>
            <person name="LaButti K."/>
            <person name="Lipzen A."/>
            <person name="Morin E."/>
            <person name="Grigoriev I.V."/>
            <person name="Henrissat B."/>
            <person name="Lindahl B."/>
            <person name="Martin F."/>
        </authorList>
    </citation>
    <scope>NUCLEOTIDE SEQUENCE</scope>
    <source>
        <strain evidence="2">JB14</strain>
    </source>
</reference>
<feature type="transmembrane region" description="Helical" evidence="1">
    <location>
        <begin position="7"/>
        <end position="25"/>
    </location>
</feature>
<feature type="transmembrane region" description="Helical" evidence="1">
    <location>
        <begin position="116"/>
        <end position="134"/>
    </location>
</feature>
<feature type="transmembrane region" description="Helical" evidence="1">
    <location>
        <begin position="67"/>
        <end position="86"/>
    </location>
</feature>
<name>A0A6A4HQQ5_9AGAR</name>
<protein>
    <submittedName>
        <fullName evidence="2">Uncharacterized protein</fullName>
    </submittedName>
</protein>
<organism evidence="2 3">
    <name type="scientific">Gymnopus androsaceus JB14</name>
    <dbReference type="NCBI Taxonomy" id="1447944"/>
    <lineage>
        <taxon>Eukaryota</taxon>
        <taxon>Fungi</taxon>
        <taxon>Dikarya</taxon>
        <taxon>Basidiomycota</taxon>
        <taxon>Agaricomycotina</taxon>
        <taxon>Agaricomycetes</taxon>
        <taxon>Agaricomycetidae</taxon>
        <taxon>Agaricales</taxon>
        <taxon>Marasmiineae</taxon>
        <taxon>Omphalotaceae</taxon>
        <taxon>Gymnopus</taxon>
    </lineage>
</organism>
<feature type="transmembrane region" description="Helical" evidence="1">
    <location>
        <begin position="37"/>
        <end position="55"/>
    </location>
</feature>
<evidence type="ECO:0000256" key="1">
    <source>
        <dbReference type="SAM" id="Phobius"/>
    </source>
</evidence>